<dbReference type="EC" id="1.6.99.3" evidence="2"/>
<dbReference type="InterPro" id="IPR001509">
    <property type="entry name" value="Epimerase_deHydtase"/>
</dbReference>
<organism evidence="2 3">
    <name type="scientific">Limibacillus halophilus</name>
    <dbReference type="NCBI Taxonomy" id="1579333"/>
    <lineage>
        <taxon>Bacteria</taxon>
        <taxon>Pseudomonadati</taxon>
        <taxon>Pseudomonadota</taxon>
        <taxon>Alphaproteobacteria</taxon>
        <taxon>Rhodospirillales</taxon>
        <taxon>Rhodovibrionaceae</taxon>
        <taxon>Limibacillus</taxon>
    </lineage>
</organism>
<dbReference type="GO" id="GO:0044877">
    <property type="term" value="F:protein-containing complex binding"/>
    <property type="evidence" value="ECO:0007669"/>
    <property type="project" value="TreeGrafter"/>
</dbReference>
<keyword evidence="2" id="KW-0560">Oxidoreductase</keyword>
<evidence type="ECO:0000313" key="3">
    <source>
        <dbReference type="Proteomes" id="UP000581135"/>
    </source>
</evidence>
<dbReference type="PANTHER" id="PTHR12126:SF11">
    <property type="entry name" value="NADH DEHYDROGENASE [UBIQUINONE] 1 ALPHA SUBCOMPLEX SUBUNIT 9, MITOCHONDRIAL"/>
    <property type="match status" value="1"/>
</dbReference>
<dbReference type="CDD" id="cd05271">
    <property type="entry name" value="NDUFA9_like_SDR_a"/>
    <property type="match status" value="1"/>
</dbReference>
<name>A0A839SSK4_9PROT</name>
<dbReference type="RefSeq" id="WP_183414806.1">
    <property type="nucleotide sequence ID" value="NZ_JACHXA010000001.1"/>
</dbReference>
<feature type="domain" description="NAD-dependent epimerase/dehydratase" evidence="1">
    <location>
        <begin position="6"/>
        <end position="214"/>
    </location>
</feature>
<dbReference type="Gene3D" id="3.40.50.720">
    <property type="entry name" value="NAD(P)-binding Rossmann-like Domain"/>
    <property type="match status" value="1"/>
</dbReference>
<dbReference type="FunFam" id="3.40.50.720:FF:000702">
    <property type="entry name" value="NADH dehydrogenase (Ubiquinone)"/>
    <property type="match status" value="1"/>
</dbReference>
<dbReference type="AlphaFoldDB" id="A0A839SSK4"/>
<accession>A0A839SSK4</accession>
<dbReference type="Proteomes" id="UP000581135">
    <property type="component" value="Unassembled WGS sequence"/>
</dbReference>
<proteinExistence type="predicted"/>
<dbReference type="InterPro" id="IPR036291">
    <property type="entry name" value="NAD(P)-bd_dom_sf"/>
</dbReference>
<protein>
    <submittedName>
        <fullName evidence="2">NADH dehydrogenase</fullName>
        <ecNumber evidence="2">1.6.99.3</ecNumber>
    </submittedName>
</protein>
<sequence>MGTRQVTVFGGSGFIGRYVVERLADQGWVVRVAVRNPRRADFLKPLGNVGQIVPMRAPLQDGNAVQAAVEGADAVINLTGILYQQGAQTFAAVQAEGAKLIADAAVAAGVGTFVHVSAIGADAQSASAYARTKAAGEQAVRDAFPEATILRPSIVYGPEDDFFNRFAVMARLSPALPLIGGGRTRFQPVYVCDVADAVVTALTLPAARGNLYELGGPKTYSFKELLAYILEVTGRRCCLVTLPRNMALLKASVLERLPGAPLLTRDQVKLLDHDNVVSEGAAGLTDLGITPTALEGIVPEYLLRYRKGGRLTADAA</sequence>
<dbReference type="EMBL" id="JACHXA010000001">
    <property type="protein sequence ID" value="MBB3063985.1"/>
    <property type="molecule type" value="Genomic_DNA"/>
</dbReference>
<evidence type="ECO:0000259" key="1">
    <source>
        <dbReference type="Pfam" id="PF01370"/>
    </source>
</evidence>
<keyword evidence="3" id="KW-1185">Reference proteome</keyword>
<gene>
    <name evidence="2" type="ORF">FHR98_000250</name>
</gene>
<dbReference type="SUPFAM" id="SSF51735">
    <property type="entry name" value="NAD(P)-binding Rossmann-fold domains"/>
    <property type="match status" value="1"/>
</dbReference>
<dbReference type="GO" id="GO:0016491">
    <property type="term" value="F:oxidoreductase activity"/>
    <property type="evidence" value="ECO:0007669"/>
    <property type="project" value="UniProtKB-KW"/>
</dbReference>
<dbReference type="PANTHER" id="PTHR12126">
    <property type="entry name" value="NADH-UBIQUINONE OXIDOREDUCTASE 39 KDA SUBUNIT-RELATED"/>
    <property type="match status" value="1"/>
</dbReference>
<dbReference type="InterPro" id="IPR051207">
    <property type="entry name" value="ComplexI_NDUFA9_subunit"/>
</dbReference>
<comment type="caution">
    <text evidence="2">The sequence shown here is derived from an EMBL/GenBank/DDBJ whole genome shotgun (WGS) entry which is preliminary data.</text>
</comment>
<dbReference type="Pfam" id="PF01370">
    <property type="entry name" value="Epimerase"/>
    <property type="match status" value="1"/>
</dbReference>
<reference evidence="2 3" key="1">
    <citation type="submission" date="2020-08" db="EMBL/GenBank/DDBJ databases">
        <title>Genomic Encyclopedia of Type Strains, Phase III (KMG-III): the genomes of soil and plant-associated and newly described type strains.</title>
        <authorList>
            <person name="Whitman W."/>
        </authorList>
    </citation>
    <scope>NUCLEOTIDE SEQUENCE [LARGE SCALE GENOMIC DNA]</scope>
    <source>
        <strain evidence="2 3">CECT 8803</strain>
    </source>
</reference>
<evidence type="ECO:0000313" key="2">
    <source>
        <dbReference type="EMBL" id="MBB3063985.1"/>
    </source>
</evidence>